<dbReference type="Pfam" id="PF01326">
    <property type="entry name" value="PPDK_N"/>
    <property type="match status" value="1"/>
</dbReference>
<dbReference type="Gene3D" id="3.50.30.10">
    <property type="entry name" value="Phosphohistidine domain"/>
    <property type="match status" value="1"/>
</dbReference>
<name>A0ABV9K8J8_9PORP</name>
<keyword evidence="17" id="KW-0670">Pyruvate</keyword>
<evidence type="ECO:0000256" key="2">
    <source>
        <dbReference type="ARBA" id="ARBA00003144"/>
    </source>
</evidence>
<keyword evidence="10" id="KW-0067">ATP-binding</keyword>
<dbReference type="InterPro" id="IPR010121">
    <property type="entry name" value="Pyruvate_phosphate_dikinase"/>
</dbReference>
<dbReference type="EC" id="2.7.9.1" evidence="4 12"/>
<dbReference type="Gene3D" id="1.20.80.30">
    <property type="match status" value="1"/>
</dbReference>
<keyword evidence="6 17" id="KW-0808">Transferase</keyword>
<dbReference type="Pfam" id="PF00391">
    <property type="entry name" value="PEP-utilizers"/>
    <property type="match status" value="1"/>
</dbReference>
<evidence type="ECO:0000256" key="12">
    <source>
        <dbReference type="PIRNR" id="PIRNR000853"/>
    </source>
</evidence>
<protein>
    <recommendedName>
        <fullName evidence="5 12">Pyruvate, phosphate dikinase</fullName>
        <ecNumber evidence="4 12">2.7.9.1</ecNumber>
    </recommendedName>
</protein>
<evidence type="ECO:0000256" key="6">
    <source>
        <dbReference type="ARBA" id="ARBA00022679"/>
    </source>
</evidence>
<dbReference type="PANTHER" id="PTHR22931">
    <property type="entry name" value="PHOSPHOENOLPYRUVATE DIKINASE-RELATED"/>
    <property type="match status" value="1"/>
</dbReference>
<comment type="function">
    <text evidence="2">Catalyzes the reversible phosphorylation of pyruvate and phosphate.</text>
</comment>
<evidence type="ECO:0000259" key="14">
    <source>
        <dbReference type="Pfam" id="PF00391"/>
    </source>
</evidence>
<dbReference type="PROSITE" id="PS00370">
    <property type="entry name" value="PEP_ENZYMES_PHOS_SITE"/>
    <property type="match status" value="1"/>
</dbReference>
<evidence type="ECO:0000256" key="7">
    <source>
        <dbReference type="ARBA" id="ARBA00022723"/>
    </source>
</evidence>
<accession>A0ABV9K8J8</accession>
<dbReference type="PROSITE" id="PS00742">
    <property type="entry name" value="PEP_ENZYMES_2"/>
    <property type="match status" value="1"/>
</dbReference>
<evidence type="ECO:0000256" key="13">
    <source>
        <dbReference type="SAM" id="Coils"/>
    </source>
</evidence>
<dbReference type="Gene3D" id="3.20.20.60">
    <property type="entry name" value="Phosphoenolpyruvate-binding domains"/>
    <property type="match status" value="1"/>
</dbReference>
<comment type="catalytic activity">
    <reaction evidence="12">
        <text>pyruvate + phosphate + ATP = phosphoenolpyruvate + AMP + diphosphate + H(+)</text>
        <dbReference type="Rhea" id="RHEA:10756"/>
        <dbReference type="ChEBI" id="CHEBI:15361"/>
        <dbReference type="ChEBI" id="CHEBI:15378"/>
        <dbReference type="ChEBI" id="CHEBI:30616"/>
        <dbReference type="ChEBI" id="CHEBI:33019"/>
        <dbReference type="ChEBI" id="CHEBI:43474"/>
        <dbReference type="ChEBI" id="CHEBI:58702"/>
        <dbReference type="ChEBI" id="CHEBI:456215"/>
        <dbReference type="EC" id="2.7.9.1"/>
    </reaction>
</comment>
<keyword evidence="8" id="KW-0547">Nucleotide-binding</keyword>
<comment type="caution">
    <text evidence="17">The sequence shown here is derived from an EMBL/GenBank/DDBJ whole genome shotgun (WGS) entry which is preliminary data.</text>
</comment>
<dbReference type="InterPro" id="IPR000121">
    <property type="entry name" value="PEP_util_C"/>
</dbReference>
<dbReference type="Gene3D" id="3.30.470.20">
    <property type="entry name" value="ATP-grasp fold, B domain"/>
    <property type="match status" value="1"/>
</dbReference>
<dbReference type="SUPFAM" id="SSF56059">
    <property type="entry name" value="Glutathione synthetase ATP-binding domain-like"/>
    <property type="match status" value="1"/>
</dbReference>
<dbReference type="InterPro" id="IPR040442">
    <property type="entry name" value="Pyrv_kinase-like_dom_sf"/>
</dbReference>
<feature type="domain" description="PEP-utilising enzyme mobile" evidence="14">
    <location>
        <begin position="457"/>
        <end position="537"/>
    </location>
</feature>
<dbReference type="InterPro" id="IPR023151">
    <property type="entry name" value="PEP_util_CS"/>
</dbReference>
<evidence type="ECO:0000256" key="8">
    <source>
        <dbReference type="ARBA" id="ARBA00022741"/>
    </source>
</evidence>
<dbReference type="SUPFAM" id="SSF51621">
    <property type="entry name" value="Phosphoenolpyruvate/pyruvate domain"/>
    <property type="match status" value="1"/>
</dbReference>
<evidence type="ECO:0000259" key="16">
    <source>
        <dbReference type="Pfam" id="PF02896"/>
    </source>
</evidence>
<dbReference type="InterPro" id="IPR008279">
    <property type="entry name" value="PEP-util_enz_mobile_dom"/>
</dbReference>
<feature type="domain" description="PEP-utilising enzyme C-terminal" evidence="16">
    <location>
        <begin position="553"/>
        <end position="902"/>
    </location>
</feature>
<dbReference type="NCBIfam" id="TIGR01828">
    <property type="entry name" value="pyru_phos_dikin"/>
    <property type="match status" value="1"/>
</dbReference>
<dbReference type="InterPro" id="IPR002192">
    <property type="entry name" value="PPDK_AMP/ATP-bd"/>
</dbReference>
<evidence type="ECO:0000256" key="10">
    <source>
        <dbReference type="ARBA" id="ARBA00022840"/>
    </source>
</evidence>
<evidence type="ECO:0000313" key="18">
    <source>
        <dbReference type="Proteomes" id="UP001596020"/>
    </source>
</evidence>
<dbReference type="Pfam" id="PF02896">
    <property type="entry name" value="PEP-utilizers_C"/>
    <property type="match status" value="1"/>
</dbReference>
<dbReference type="EMBL" id="JBHSGO010000192">
    <property type="protein sequence ID" value="MFC4666328.1"/>
    <property type="molecule type" value="Genomic_DNA"/>
</dbReference>
<dbReference type="SUPFAM" id="SSF52009">
    <property type="entry name" value="Phosphohistidine domain"/>
    <property type="match status" value="1"/>
</dbReference>
<evidence type="ECO:0000259" key="15">
    <source>
        <dbReference type="Pfam" id="PF01326"/>
    </source>
</evidence>
<feature type="coiled-coil region" evidence="13">
    <location>
        <begin position="332"/>
        <end position="359"/>
    </location>
</feature>
<evidence type="ECO:0000256" key="9">
    <source>
        <dbReference type="ARBA" id="ARBA00022777"/>
    </source>
</evidence>
<dbReference type="RefSeq" id="WP_380079289.1">
    <property type="nucleotide sequence ID" value="NZ_JBHSGO010000192.1"/>
</dbReference>
<keyword evidence="18" id="KW-1185">Reference proteome</keyword>
<keyword evidence="11" id="KW-0460">Magnesium</keyword>
<dbReference type="Proteomes" id="UP001596020">
    <property type="component" value="Unassembled WGS sequence"/>
</dbReference>
<organism evidence="17 18">
    <name type="scientific">Falsiporphyromonas endometrii</name>
    <dbReference type="NCBI Taxonomy" id="1387297"/>
    <lineage>
        <taxon>Bacteria</taxon>
        <taxon>Pseudomonadati</taxon>
        <taxon>Bacteroidota</taxon>
        <taxon>Bacteroidia</taxon>
        <taxon>Bacteroidales</taxon>
        <taxon>Porphyromonadaceae</taxon>
        <taxon>Falsiporphyromonas</taxon>
    </lineage>
</organism>
<dbReference type="PIRSF" id="PIRSF000853">
    <property type="entry name" value="PPDK"/>
    <property type="match status" value="1"/>
</dbReference>
<dbReference type="GO" id="GO:0050242">
    <property type="term" value="F:pyruvate, phosphate dikinase activity"/>
    <property type="evidence" value="ECO:0007669"/>
    <property type="project" value="UniProtKB-EC"/>
</dbReference>
<evidence type="ECO:0000256" key="1">
    <source>
        <dbReference type="ARBA" id="ARBA00001946"/>
    </source>
</evidence>
<evidence type="ECO:0000256" key="5">
    <source>
        <dbReference type="ARBA" id="ARBA00020138"/>
    </source>
</evidence>
<comment type="cofactor">
    <cofactor evidence="1 12">
        <name>Mg(2+)</name>
        <dbReference type="ChEBI" id="CHEBI:18420"/>
    </cofactor>
</comment>
<keyword evidence="9" id="KW-0418">Kinase</keyword>
<evidence type="ECO:0000256" key="3">
    <source>
        <dbReference type="ARBA" id="ARBA00007837"/>
    </source>
</evidence>
<dbReference type="PANTHER" id="PTHR22931:SF9">
    <property type="entry name" value="PYRUVATE, PHOSPHATE DIKINASE 1, CHLOROPLASTIC"/>
    <property type="match status" value="1"/>
</dbReference>
<dbReference type="Gene3D" id="1.10.189.10">
    <property type="entry name" value="Pyruvate Phosphate Dikinase, domain 2"/>
    <property type="match status" value="1"/>
</dbReference>
<reference evidence="18" key="1">
    <citation type="journal article" date="2019" name="Int. J. Syst. Evol. Microbiol.">
        <title>The Global Catalogue of Microorganisms (GCM) 10K type strain sequencing project: providing services to taxonomists for standard genome sequencing and annotation.</title>
        <authorList>
            <consortium name="The Broad Institute Genomics Platform"/>
            <consortium name="The Broad Institute Genome Sequencing Center for Infectious Disease"/>
            <person name="Wu L."/>
            <person name="Ma J."/>
        </authorList>
    </citation>
    <scope>NUCLEOTIDE SEQUENCE [LARGE SCALE GENOMIC DNA]</scope>
    <source>
        <strain evidence="18">CGMCC 4.7357</strain>
    </source>
</reference>
<dbReference type="InterPro" id="IPR036637">
    <property type="entry name" value="Phosphohistidine_dom_sf"/>
</dbReference>
<proteinExistence type="inferred from homology"/>
<keyword evidence="7" id="KW-0479">Metal-binding</keyword>
<sequence>MDKKRVYTFGNGKAEGKADMRNLLGGKGANLAEMNLIGVPVPPGFTITTEVCQEYFDLGRDRVVELLKEDVEAAIKNIETLVNAKFGDVENPLLVSVRSGARASMPGMMDTILNLGLNDEVVEGLIRKTGNDRFVWDSYRRFVQMYGDVVLGMKPVNKEDIDPFEAIIEKVKQEAGVRLDNELSVDNLKDLVKRFKAAVKAQTGCDFPTSAVDQLWGAVMAVFDSWMNERAILYRKMEGIPAEWGTAVNVQAMVFGNMGNTSATGVCFSRDAATGENLFNGEYLINAQGEDVVAGVRTPQQITKIGSQRWAERAGISEEERASKYPSMEEAMPEIYNELNRLQQQLEDHYRDMQDMEFTVQEGKLWFLQTRNGKRTGRAMVKIAMDLLAEGKISEEEAVLRVEPNKLDELLHPVFDKKALLSAKVLTKGLPASPGAATGRIAFFADDAAKMAESGEPIILVRLETSPEDLAGMTVSEGILTARGGMTSHAAVVARGMGKCCVSGAGALHVDYKNRTVEIEGHEFKEGDWISLNGSTGEVYEGKVETRAAEMDADFAKLMDLADKYTKLKVRTNADTPHDAAIARSFGAVGIGLCRTEHMFFEGEKIKAMREMILAENQEDRVKALKKILPYQQDDFKGIFKAMDGFPVTVRLLDPPLHEFVPHDIAGQQAMADQMGVSIQKIQHRVEALCEANPMLGHRGCRLGNTYPEITEMQTRAILGACLELKKEGVKCFPEIMVPLTGILYEFQNQETVIRQAAEKLFEEKGDRIDFKVGTMIEIPRAALTADRIASRAEFFSFGTNDLTQMTFGYSRDDIASFLPVYLEKKILKVDPFQVLDQKGVGKLVRMATENGRAVRPDLKCGICGEHGGEPSSVKFCHRVGLNYVSCSPFRVPIARLAAAQAAIEDKK</sequence>
<dbReference type="Gene3D" id="3.30.1490.20">
    <property type="entry name" value="ATP-grasp fold, A domain"/>
    <property type="match status" value="1"/>
</dbReference>
<evidence type="ECO:0000256" key="4">
    <source>
        <dbReference type="ARBA" id="ARBA00011994"/>
    </source>
</evidence>
<dbReference type="InterPro" id="IPR013815">
    <property type="entry name" value="ATP_grasp_subdomain_1"/>
</dbReference>
<gene>
    <name evidence="17" type="primary">ppdK</name>
    <name evidence="17" type="ORF">ACFO3G_06925</name>
</gene>
<dbReference type="InterPro" id="IPR018274">
    <property type="entry name" value="PEP_util_AS"/>
</dbReference>
<comment type="similarity">
    <text evidence="3 12">Belongs to the PEP-utilizing enzyme family.</text>
</comment>
<evidence type="ECO:0000256" key="11">
    <source>
        <dbReference type="ARBA" id="ARBA00022842"/>
    </source>
</evidence>
<evidence type="ECO:0000313" key="17">
    <source>
        <dbReference type="EMBL" id="MFC4666328.1"/>
    </source>
</evidence>
<keyword evidence="13" id="KW-0175">Coiled coil</keyword>
<feature type="domain" description="Pyruvate phosphate dikinase AMP/ATP-binding" evidence="15">
    <location>
        <begin position="22"/>
        <end position="389"/>
    </location>
</feature>
<dbReference type="InterPro" id="IPR015813">
    <property type="entry name" value="Pyrv/PenolPyrv_kinase-like_dom"/>
</dbReference>